<evidence type="ECO:0000256" key="7">
    <source>
        <dbReference type="PIRSR" id="PIRSR602401-1"/>
    </source>
</evidence>
<evidence type="ECO:0000313" key="11">
    <source>
        <dbReference type="Proteomes" id="UP000317648"/>
    </source>
</evidence>
<dbReference type="AlphaFoldDB" id="A0A518E414"/>
<dbReference type="InterPro" id="IPR002401">
    <property type="entry name" value="Cyt_P450_E_grp-I"/>
</dbReference>
<dbReference type="GO" id="GO:0004497">
    <property type="term" value="F:monooxygenase activity"/>
    <property type="evidence" value="ECO:0007669"/>
    <property type="project" value="UniProtKB-KW"/>
</dbReference>
<dbReference type="GO" id="GO:0016705">
    <property type="term" value="F:oxidoreductase activity, acting on paired donors, with incorporation or reduction of molecular oxygen"/>
    <property type="evidence" value="ECO:0007669"/>
    <property type="project" value="InterPro"/>
</dbReference>
<dbReference type="PANTHER" id="PTHR24291">
    <property type="entry name" value="CYTOCHROME P450 FAMILY 4"/>
    <property type="match status" value="1"/>
</dbReference>
<dbReference type="GO" id="GO:0020037">
    <property type="term" value="F:heme binding"/>
    <property type="evidence" value="ECO:0007669"/>
    <property type="project" value="InterPro"/>
</dbReference>
<comment type="similarity">
    <text evidence="1 8">Belongs to the cytochrome P450 family.</text>
</comment>
<comment type="cofactor">
    <cofactor evidence="7">
        <name>heme</name>
        <dbReference type="ChEBI" id="CHEBI:30413"/>
    </cofactor>
</comment>
<accession>A0A518E414</accession>
<evidence type="ECO:0000256" key="2">
    <source>
        <dbReference type="ARBA" id="ARBA00022617"/>
    </source>
</evidence>
<dbReference type="OrthoDB" id="9789468at2"/>
<proteinExistence type="inferred from homology"/>
<reference evidence="10 11" key="1">
    <citation type="submission" date="2019-02" db="EMBL/GenBank/DDBJ databases">
        <title>Deep-cultivation of Planctomycetes and their phenomic and genomic characterization uncovers novel biology.</title>
        <authorList>
            <person name="Wiegand S."/>
            <person name="Jogler M."/>
            <person name="Boedeker C."/>
            <person name="Pinto D."/>
            <person name="Vollmers J."/>
            <person name="Rivas-Marin E."/>
            <person name="Kohn T."/>
            <person name="Peeters S.H."/>
            <person name="Heuer A."/>
            <person name="Rast P."/>
            <person name="Oberbeckmann S."/>
            <person name="Bunk B."/>
            <person name="Jeske O."/>
            <person name="Meyerdierks A."/>
            <person name="Storesund J.E."/>
            <person name="Kallscheuer N."/>
            <person name="Luecker S."/>
            <person name="Lage O.M."/>
            <person name="Pohl T."/>
            <person name="Merkel B.J."/>
            <person name="Hornburger P."/>
            <person name="Mueller R.-W."/>
            <person name="Bruemmer F."/>
            <person name="Labrenz M."/>
            <person name="Spormann A.M."/>
            <person name="Op den Camp H."/>
            <person name="Overmann J."/>
            <person name="Amann R."/>
            <person name="Jetten M.S.M."/>
            <person name="Mascher T."/>
            <person name="Medema M.H."/>
            <person name="Devos D.P."/>
            <person name="Kaster A.-K."/>
            <person name="Ovreas L."/>
            <person name="Rohde M."/>
            <person name="Galperin M.Y."/>
            <person name="Jogler C."/>
        </authorList>
    </citation>
    <scope>NUCLEOTIDE SEQUENCE [LARGE SCALE GENOMIC DNA]</scope>
    <source>
        <strain evidence="10 11">Pla85_3_4</strain>
    </source>
</reference>
<evidence type="ECO:0000256" key="8">
    <source>
        <dbReference type="RuleBase" id="RU000461"/>
    </source>
</evidence>
<evidence type="ECO:0000256" key="5">
    <source>
        <dbReference type="ARBA" id="ARBA00023004"/>
    </source>
</evidence>
<feature type="region of interest" description="Disordered" evidence="9">
    <location>
        <begin position="1"/>
        <end position="31"/>
    </location>
</feature>
<keyword evidence="4 8" id="KW-0560">Oxidoreductase</keyword>
<evidence type="ECO:0000256" key="4">
    <source>
        <dbReference type="ARBA" id="ARBA00023002"/>
    </source>
</evidence>
<dbReference type="Proteomes" id="UP000317648">
    <property type="component" value="Chromosome"/>
</dbReference>
<dbReference type="InterPro" id="IPR001128">
    <property type="entry name" value="Cyt_P450"/>
</dbReference>
<dbReference type="InterPro" id="IPR017972">
    <property type="entry name" value="Cyt_P450_CS"/>
</dbReference>
<keyword evidence="11" id="KW-1185">Reference proteome</keyword>
<dbReference type="KEGG" id="lcre:Pla8534_67290"/>
<evidence type="ECO:0000256" key="3">
    <source>
        <dbReference type="ARBA" id="ARBA00022723"/>
    </source>
</evidence>
<gene>
    <name evidence="10" type="primary">ptlI</name>
    <name evidence="10" type="ORF">Pla8534_67290</name>
</gene>
<dbReference type="Pfam" id="PF00067">
    <property type="entry name" value="p450"/>
    <property type="match status" value="1"/>
</dbReference>
<evidence type="ECO:0000256" key="9">
    <source>
        <dbReference type="SAM" id="MobiDB-lite"/>
    </source>
</evidence>
<evidence type="ECO:0000256" key="6">
    <source>
        <dbReference type="ARBA" id="ARBA00023033"/>
    </source>
</evidence>
<evidence type="ECO:0000313" key="10">
    <source>
        <dbReference type="EMBL" id="QDU98818.1"/>
    </source>
</evidence>
<evidence type="ECO:0000256" key="1">
    <source>
        <dbReference type="ARBA" id="ARBA00010617"/>
    </source>
</evidence>
<keyword evidence="5 7" id="KW-0408">Iron</keyword>
<dbReference type="SUPFAM" id="SSF48264">
    <property type="entry name" value="Cytochrome P450"/>
    <property type="match status" value="1"/>
</dbReference>
<keyword evidence="2 7" id="KW-0349">Heme</keyword>
<protein>
    <submittedName>
        <fullName evidence="10">Pentalenene oxygenase</fullName>
    </submittedName>
</protein>
<name>A0A518E414_9BACT</name>
<dbReference type="PRINTS" id="PR00385">
    <property type="entry name" value="P450"/>
</dbReference>
<dbReference type="PROSITE" id="PS00086">
    <property type="entry name" value="CYTOCHROME_P450"/>
    <property type="match status" value="1"/>
</dbReference>
<sequence length="457" mass="51104">MTSPDRTYRRELPPGERTHMNQAAPPGPMGRWGGNNHLRAIRADFREFSHALHQEHGDVVSYRVLGQSVFQFASPDLAHEVLVEKAKSLCKPDNQKRALGPIIGRNLFTSDGPAWVTRRRLLAPVFLPQVIERYRSIVVRQARSELDRLSNGEANVSRIANTIALLSVAESLFGTAVNDVADEFLDVAARLQGAVTRQILSPFLLPLWIPTADNRTVRSSLRFFHSLISPLIDQRRKSPGQHLDLLAALLTATDQEGKAHLNDREARDEALTMLLAGSDTTAAALSWSAFLLARHPETQHRLREEVVAAGDESIPRLAEQVFLEAMRLYPPAIAIARQAAQPVEIGGIPIPRGALVFVSVYSIHHDSRWFPQPEEFQPQRFAPEHAEAMPENAFLPFGIGPRACIGRRFAMMEGPLVLAELVRQFDVQLTKPDQTPELETQLSLHPRHGLRLRLTRH</sequence>
<dbReference type="InterPro" id="IPR036396">
    <property type="entry name" value="Cyt_P450_sf"/>
</dbReference>
<feature type="binding site" description="axial binding residue" evidence="7">
    <location>
        <position position="404"/>
    </location>
    <ligand>
        <name>heme</name>
        <dbReference type="ChEBI" id="CHEBI:30413"/>
    </ligand>
    <ligandPart>
        <name>Fe</name>
        <dbReference type="ChEBI" id="CHEBI:18248"/>
    </ligandPart>
</feature>
<dbReference type="PRINTS" id="PR00463">
    <property type="entry name" value="EP450I"/>
</dbReference>
<feature type="compositionally biased region" description="Basic and acidic residues" evidence="9">
    <location>
        <begin position="1"/>
        <end position="19"/>
    </location>
</feature>
<dbReference type="InterPro" id="IPR050196">
    <property type="entry name" value="Cytochrome_P450_Monoox"/>
</dbReference>
<dbReference type="PANTHER" id="PTHR24291:SF50">
    <property type="entry name" value="BIFUNCTIONAL ALBAFLAVENONE MONOOXYGENASE_TERPENE SYNTHASE"/>
    <property type="match status" value="1"/>
</dbReference>
<keyword evidence="3 7" id="KW-0479">Metal-binding</keyword>
<dbReference type="Gene3D" id="1.10.630.10">
    <property type="entry name" value="Cytochrome P450"/>
    <property type="match status" value="1"/>
</dbReference>
<organism evidence="10 11">
    <name type="scientific">Lignipirellula cremea</name>
    <dbReference type="NCBI Taxonomy" id="2528010"/>
    <lineage>
        <taxon>Bacteria</taxon>
        <taxon>Pseudomonadati</taxon>
        <taxon>Planctomycetota</taxon>
        <taxon>Planctomycetia</taxon>
        <taxon>Pirellulales</taxon>
        <taxon>Pirellulaceae</taxon>
        <taxon>Lignipirellula</taxon>
    </lineage>
</organism>
<dbReference type="EMBL" id="CP036433">
    <property type="protein sequence ID" value="QDU98818.1"/>
    <property type="molecule type" value="Genomic_DNA"/>
</dbReference>
<dbReference type="GO" id="GO:0005506">
    <property type="term" value="F:iron ion binding"/>
    <property type="evidence" value="ECO:0007669"/>
    <property type="project" value="InterPro"/>
</dbReference>
<keyword evidence="6 8" id="KW-0503">Monooxygenase</keyword>